<dbReference type="InterPro" id="IPR000866">
    <property type="entry name" value="AhpC/TSA"/>
</dbReference>
<evidence type="ECO:0000313" key="2">
    <source>
        <dbReference type="EMBL" id="SDT09098.1"/>
    </source>
</evidence>
<reference evidence="2 3" key="1">
    <citation type="submission" date="2016-10" db="EMBL/GenBank/DDBJ databases">
        <authorList>
            <person name="de Groot N.N."/>
        </authorList>
    </citation>
    <scope>NUCLEOTIDE SEQUENCE [LARGE SCALE GENOMIC DNA]</scope>
    <source>
        <strain evidence="2 3">MP1X4</strain>
    </source>
</reference>
<evidence type="ECO:0000313" key="3">
    <source>
        <dbReference type="Proteomes" id="UP000199679"/>
    </source>
</evidence>
<sequence>MLATTNKYPFFELAEIIPELNFEFKSYKPLKPVKSGNYIPDFTLNNLHEQWQQFYNGAETHGPVLLRQLLNKPLVISFYSHHWKEAGLDQLKQLNALQHEIRANGGNLLVINDERESGLQKLAWENSLSLNFYFDKNNHIAKKFRIYSESNPAWNRFSGIDANIPLLATYVIDPSQRVVYDYIDEDFIKPFPSKEILSAVYESALIVNNKRSA</sequence>
<evidence type="ECO:0000259" key="1">
    <source>
        <dbReference type="Pfam" id="PF00578"/>
    </source>
</evidence>
<dbReference type="EMBL" id="LT629740">
    <property type="protein sequence ID" value="SDT09098.1"/>
    <property type="molecule type" value="Genomic_DNA"/>
</dbReference>
<organism evidence="2 3">
    <name type="scientific">Mucilaginibacter mallensis</name>
    <dbReference type="NCBI Taxonomy" id="652787"/>
    <lineage>
        <taxon>Bacteria</taxon>
        <taxon>Pseudomonadati</taxon>
        <taxon>Bacteroidota</taxon>
        <taxon>Sphingobacteriia</taxon>
        <taxon>Sphingobacteriales</taxon>
        <taxon>Sphingobacteriaceae</taxon>
        <taxon>Mucilaginibacter</taxon>
    </lineage>
</organism>
<dbReference type="GO" id="GO:0016209">
    <property type="term" value="F:antioxidant activity"/>
    <property type="evidence" value="ECO:0007669"/>
    <property type="project" value="InterPro"/>
</dbReference>
<name>A0A1H1XIP5_MUCMA</name>
<feature type="domain" description="Alkyl hydroperoxide reductase subunit C/ Thiol specific antioxidant" evidence="1">
    <location>
        <begin position="36"/>
        <end position="180"/>
    </location>
</feature>
<keyword evidence="3" id="KW-1185">Reference proteome</keyword>
<dbReference type="AlphaFoldDB" id="A0A1H1XIP5"/>
<protein>
    <submittedName>
        <fullName evidence="2">Peroxiredoxin</fullName>
    </submittedName>
</protein>
<gene>
    <name evidence="2" type="ORF">SAMN05216490_2463</name>
</gene>
<dbReference type="SUPFAM" id="SSF52833">
    <property type="entry name" value="Thioredoxin-like"/>
    <property type="match status" value="1"/>
</dbReference>
<dbReference type="GO" id="GO:0016491">
    <property type="term" value="F:oxidoreductase activity"/>
    <property type="evidence" value="ECO:0007669"/>
    <property type="project" value="InterPro"/>
</dbReference>
<dbReference type="STRING" id="652787.SAMN05216490_2463"/>
<dbReference type="Gene3D" id="3.40.30.10">
    <property type="entry name" value="Glutaredoxin"/>
    <property type="match status" value="1"/>
</dbReference>
<proteinExistence type="predicted"/>
<dbReference type="Pfam" id="PF00578">
    <property type="entry name" value="AhpC-TSA"/>
    <property type="match status" value="1"/>
</dbReference>
<dbReference type="InterPro" id="IPR036249">
    <property type="entry name" value="Thioredoxin-like_sf"/>
</dbReference>
<accession>A0A1H1XIP5</accession>
<dbReference type="Proteomes" id="UP000199679">
    <property type="component" value="Chromosome I"/>
</dbReference>
<dbReference type="RefSeq" id="WP_091372954.1">
    <property type="nucleotide sequence ID" value="NZ_LT629740.1"/>
</dbReference>
<dbReference type="OrthoDB" id="645652at2"/>